<reference evidence="2 3" key="1">
    <citation type="journal article" date="2019" name="Commun. Biol.">
        <title>The bagworm genome reveals a unique fibroin gene that provides high tensile strength.</title>
        <authorList>
            <person name="Kono N."/>
            <person name="Nakamura H."/>
            <person name="Ohtoshi R."/>
            <person name="Tomita M."/>
            <person name="Numata K."/>
            <person name="Arakawa K."/>
        </authorList>
    </citation>
    <scope>NUCLEOTIDE SEQUENCE [LARGE SCALE GENOMIC DNA]</scope>
</reference>
<gene>
    <name evidence="2" type="ORF">EVAR_89019_1</name>
</gene>
<accession>A0A4C1X829</accession>
<protein>
    <submittedName>
        <fullName evidence="2">Uncharacterized protein</fullName>
    </submittedName>
</protein>
<evidence type="ECO:0000313" key="2">
    <source>
        <dbReference type="EMBL" id="GBP59948.1"/>
    </source>
</evidence>
<dbReference type="Proteomes" id="UP000299102">
    <property type="component" value="Unassembled WGS sequence"/>
</dbReference>
<comment type="caution">
    <text evidence="2">The sequence shown here is derived from an EMBL/GenBank/DDBJ whole genome shotgun (WGS) entry which is preliminary data.</text>
</comment>
<dbReference type="EMBL" id="BGZK01000774">
    <property type="protein sequence ID" value="GBP59948.1"/>
    <property type="molecule type" value="Genomic_DNA"/>
</dbReference>
<evidence type="ECO:0000313" key="3">
    <source>
        <dbReference type="Proteomes" id="UP000299102"/>
    </source>
</evidence>
<keyword evidence="3" id="KW-1185">Reference proteome</keyword>
<evidence type="ECO:0000256" key="1">
    <source>
        <dbReference type="SAM" id="MobiDB-lite"/>
    </source>
</evidence>
<sequence>MAQILSIRNRRAFTKRLMGVGEAREISKDRTSCKSIVSAYPSGKQAAYRTVNRETRLALDRIVFGASPCPLSRSGAAPISSSLKLKKNSISPGGRKGPPPVANALPKQAPPAGSAASLGCSAAPPALAQNELVLSSLTSTDHAVGYISVALAIPIAIKSPRRSIYSNKENTLTSTSQRNI</sequence>
<feature type="region of interest" description="Disordered" evidence="1">
    <location>
        <begin position="83"/>
        <end position="117"/>
    </location>
</feature>
<dbReference type="AlphaFoldDB" id="A0A4C1X829"/>
<organism evidence="2 3">
    <name type="scientific">Eumeta variegata</name>
    <name type="common">Bagworm moth</name>
    <name type="synonym">Eumeta japonica</name>
    <dbReference type="NCBI Taxonomy" id="151549"/>
    <lineage>
        <taxon>Eukaryota</taxon>
        <taxon>Metazoa</taxon>
        <taxon>Ecdysozoa</taxon>
        <taxon>Arthropoda</taxon>
        <taxon>Hexapoda</taxon>
        <taxon>Insecta</taxon>
        <taxon>Pterygota</taxon>
        <taxon>Neoptera</taxon>
        <taxon>Endopterygota</taxon>
        <taxon>Lepidoptera</taxon>
        <taxon>Glossata</taxon>
        <taxon>Ditrysia</taxon>
        <taxon>Tineoidea</taxon>
        <taxon>Psychidae</taxon>
        <taxon>Oiketicinae</taxon>
        <taxon>Eumeta</taxon>
    </lineage>
</organism>
<proteinExistence type="predicted"/>
<name>A0A4C1X829_EUMVA</name>